<dbReference type="EMBL" id="CAJDYZ010002246">
    <property type="protein sequence ID" value="CAD1469365.1"/>
    <property type="molecule type" value="Genomic_DNA"/>
</dbReference>
<reference evidence="2" key="1">
    <citation type="submission" date="2020-07" db="EMBL/GenBank/DDBJ databases">
        <authorList>
            <person name="Nazaruddin N."/>
        </authorList>
    </citation>
    <scope>NUCLEOTIDE SEQUENCE</scope>
</reference>
<sequence length="137" mass="15996">QLNWRPATDPYRCRFSAPGREERRKTKKAGFHVGPIGESRPKCHQSLTLLRIRTAEMLYGTSGQVWRGLVRVTQIARRRSRKKEGIRRIRVTPRNNEFQHIFTSGRENKKKLRNAERWRHGRGSPPESSSSVSFSSR</sequence>
<dbReference type="Proteomes" id="UP000752696">
    <property type="component" value="Unassembled WGS sequence"/>
</dbReference>
<accession>A0A6V7GUT3</accession>
<name>A0A6V7GUT3_9HYME</name>
<keyword evidence="3" id="KW-1185">Reference proteome</keyword>
<evidence type="ECO:0000313" key="3">
    <source>
        <dbReference type="Proteomes" id="UP000752696"/>
    </source>
</evidence>
<feature type="compositionally biased region" description="Low complexity" evidence="1">
    <location>
        <begin position="124"/>
        <end position="137"/>
    </location>
</feature>
<protein>
    <submittedName>
        <fullName evidence="2">Uncharacterized protein</fullName>
    </submittedName>
</protein>
<evidence type="ECO:0000313" key="2">
    <source>
        <dbReference type="EMBL" id="CAD1469365.1"/>
    </source>
</evidence>
<feature type="region of interest" description="Disordered" evidence="1">
    <location>
        <begin position="19"/>
        <end position="38"/>
    </location>
</feature>
<organism evidence="2 3">
    <name type="scientific">Heterotrigona itama</name>
    <dbReference type="NCBI Taxonomy" id="395501"/>
    <lineage>
        <taxon>Eukaryota</taxon>
        <taxon>Metazoa</taxon>
        <taxon>Ecdysozoa</taxon>
        <taxon>Arthropoda</taxon>
        <taxon>Hexapoda</taxon>
        <taxon>Insecta</taxon>
        <taxon>Pterygota</taxon>
        <taxon>Neoptera</taxon>
        <taxon>Endopterygota</taxon>
        <taxon>Hymenoptera</taxon>
        <taxon>Apocrita</taxon>
        <taxon>Aculeata</taxon>
        <taxon>Apoidea</taxon>
        <taxon>Anthophila</taxon>
        <taxon>Apidae</taxon>
        <taxon>Heterotrigona</taxon>
    </lineage>
</organism>
<evidence type="ECO:0000256" key="1">
    <source>
        <dbReference type="SAM" id="MobiDB-lite"/>
    </source>
</evidence>
<dbReference type="AlphaFoldDB" id="A0A6V7GUT3"/>
<gene>
    <name evidence="2" type="ORF">MHI_LOCUS123098</name>
</gene>
<feature type="region of interest" description="Disordered" evidence="1">
    <location>
        <begin position="97"/>
        <end position="137"/>
    </location>
</feature>
<comment type="caution">
    <text evidence="2">The sequence shown here is derived from an EMBL/GenBank/DDBJ whole genome shotgun (WGS) entry which is preliminary data.</text>
</comment>
<proteinExistence type="predicted"/>
<feature type="non-terminal residue" evidence="2">
    <location>
        <position position="1"/>
    </location>
</feature>